<keyword evidence="5" id="KW-0029">Amino-acid transport</keyword>
<proteinExistence type="inferred from homology"/>
<evidence type="ECO:0000256" key="3">
    <source>
        <dbReference type="ARBA" id="ARBA00022741"/>
    </source>
</evidence>
<dbReference type="EMBL" id="CP003929">
    <property type="protein sequence ID" value="AGB36604.1"/>
    <property type="molecule type" value="Genomic_DNA"/>
</dbReference>
<dbReference type="Pfam" id="PF00005">
    <property type="entry name" value="ABC_tran"/>
    <property type="match status" value="1"/>
</dbReference>
<dbReference type="InterPro" id="IPR003593">
    <property type="entry name" value="AAA+_ATPase"/>
</dbReference>
<dbReference type="InterPro" id="IPR027417">
    <property type="entry name" value="P-loop_NTPase"/>
</dbReference>
<keyword evidence="4 7" id="KW-0067">ATP-binding</keyword>
<dbReference type="GO" id="GO:0015807">
    <property type="term" value="P:L-amino acid transport"/>
    <property type="evidence" value="ECO:0007669"/>
    <property type="project" value="TreeGrafter"/>
</dbReference>
<dbReference type="eggNOG" id="arCOG00924">
    <property type="taxonomic scope" value="Archaea"/>
</dbReference>
<evidence type="ECO:0000256" key="5">
    <source>
        <dbReference type="ARBA" id="ARBA00022970"/>
    </source>
</evidence>
<dbReference type="GO" id="GO:0005524">
    <property type="term" value="F:ATP binding"/>
    <property type="evidence" value="ECO:0007669"/>
    <property type="project" value="UniProtKB-KW"/>
</dbReference>
<evidence type="ECO:0000259" key="6">
    <source>
        <dbReference type="PROSITE" id="PS50893"/>
    </source>
</evidence>
<name>L0JWV9_9EURY</name>
<feature type="domain" description="ABC transporter" evidence="6">
    <location>
        <begin position="20"/>
        <end position="252"/>
    </location>
</feature>
<evidence type="ECO:0000256" key="1">
    <source>
        <dbReference type="ARBA" id="ARBA00005417"/>
    </source>
</evidence>
<dbReference type="PANTHER" id="PTHR43820:SF2">
    <property type="entry name" value="ABC TRANSPORTER ATP-BINDING PROTEIN"/>
    <property type="match status" value="1"/>
</dbReference>
<dbReference type="PROSITE" id="PS50893">
    <property type="entry name" value="ABC_TRANSPORTER_2"/>
    <property type="match status" value="1"/>
</dbReference>
<dbReference type="SMART" id="SM00382">
    <property type="entry name" value="AAA"/>
    <property type="match status" value="1"/>
</dbReference>
<dbReference type="KEGG" id="nou:Natoc_0747"/>
<organism evidence="7 8">
    <name type="scientific">Natronococcus occultus SP4</name>
    <dbReference type="NCBI Taxonomy" id="694430"/>
    <lineage>
        <taxon>Archaea</taxon>
        <taxon>Methanobacteriati</taxon>
        <taxon>Methanobacteriota</taxon>
        <taxon>Stenosarchaea group</taxon>
        <taxon>Halobacteria</taxon>
        <taxon>Halobacteriales</taxon>
        <taxon>Natrialbaceae</taxon>
        <taxon>Natronococcus</taxon>
    </lineage>
</organism>
<protein>
    <submittedName>
        <fullName evidence="7">Amino acid/amide ABC transporter ATP-binding protein 2, HAAT family</fullName>
    </submittedName>
</protein>
<dbReference type="InterPro" id="IPR017871">
    <property type="entry name" value="ABC_transporter-like_CS"/>
</dbReference>
<sequence length="253" mass="27654">MVAVSETPATGQQAAAEELIAVDSINTYYGQSHILFDLSLSIDRGEIVALVGRNGAGKTTTLRSIMGLTAPADGTITKSGDPIQGLEPYEIRKRGISWVPEERRVFGGLTVEENLRLAANTGDRDQSDEFGEIYDRFPRLDERRDQKSGTMSGGEQQMLAIARALLGPETDILLLDEPSEGLAPQIVDDVAEIIRELNEESDVTILLVEQNAEMALELADHAYVLENGRIVHDSPATELLEDREAMESYLGVK</sequence>
<dbReference type="RefSeq" id="WP_015320058.1">
    <property type="nucleotide sequence ID" value="NC_019974.1"/>
</dbReference>
<dbReference type="InterPro" id="IPR052156">
    <property type="entry name" value="BCAA_Transport_ATP-bd_LivF"/>
</dbReference>
<evidence type="ECO:0000313" key="7">
    <source>
        <dbReference type="EMBL" id="AGB36604.1"/>
    </source>
</evidence>
<accession>L0JWV9</accession>
<gene>
    <name evidence="7" type="ORF">Natoc_0747</name>
</gene>
<dbReference type="Gene3D" id="3.40.50.300">
    <property type="entry name" value="P-loop containing nucleotide triphosphate hydrolases"/>
    <property type="match status" value="1"/>
</dbReference>
<dbReference type="PROSITE" id="PS00211">
    <property type="entry name" value="ABC_TRANSPORTER_1"/>
    <property type="match status" value="1"/>
</dbReference>
<keyword evidence="8" id="KW-1185">Reference proteome</keyword>
<dbReference type="GO" id="GO:0015658">
    <property type="term" value="F:branched-chain amino acid transmembrane transporter activity"/>
    <property type="evidence" value="ECO:0007669"/>
    <property type="project" value="TreeGrafter"/>
</dbReference>
<dbReference type="CDD" id="cd03224">
    <property type="entry name" value="ABC_TM1139_LivF_branched"/>
    <property type="match status" value="1"/>
</dbReference>
<comment type="similarity">
    <text evidence="1">Belongs to the ABC transporter superfamily.</text>
</comment>
<dbReference type="Proteomes" id="UP000010878">
    <property type="component" value="Chromosome"/>
</dbReference>
<dbReference type="GO" id="GO:0016887">
    <property type="term" value="F:ATP hydrolysis activity"/>
    <property type="evidence" value="ECO:0007669"/>
    <property type="project" value="InterPro"/>
</dbReference>
<evidence type="ECO:0000313" key="8">
    <source>
        <dbReference type="Proteomes" id="UP000010878"/>
    </source>
</evidence>
<reference evidence="7 8" key="1">
    <citation type="submission" date="2012-11" db="EMBL/GenBank/DDBJ databases">
        <title>FINISHED of Natronococcus occultus SP4, DSM 3396.</title>
        <authorList>
            <consortium name="DOE Joint Genome Institute"/>
            <person name="Eisen J."/>
            <person name="Huntemann M."/>
            <person name="Wei C.-L."/>
            <person name="Han J."/>
            <person name="Detter J.C."/>
            <person name="Han C."/>
            <person name="Tapia R."/>
            <person name="Chen A."/>
            <person name="Kyrpides N."/>
            <person name="Mavromatis K."/>
            <person name="Markowitz V."/>
            <person name="Szeto E."/>
            <person name="Ivanova N."/>
            <person name="Mikhailova N."/>
            <person name="Ovchinnikova G."/>
            <person name="Pagani I."/>
            <person name="Pati A."/>
            <person name="Goodwin L."/>
            <person name="Nordberg H.P."/>
            <person name="Cantor M.N."/>
            <person name="Hua S.X."/>
            <person name="Woyke T."/>
            <person name="Eisen J."/>
            <person name="Klenk H.-P."/>
            <person name="Klenk H.-P."/>
        </authorList>
    </citation>
    <scope>NUCLEOTIDE SEQUENCE [LARGE SCALE GENOMIC DNA]</scope>
    <source>
        <strain evidence="7 8">SP4</strain>
    </source>
</reference>
<dbReference type="InterPro" id="IPR003439">
    <property type="entry name" value="ABC_transporter-like_ATP-bd"/>
</dbReference>
<dbReference type="SUPFAM" id="SSF52540">
    <property type="entry name" value="P-loop containing nucleoside triphosphate hydrolases"/>
    <property type="match status" value="1"/>
</dbReference>
<keyword evidence="2" id="KW-0813">Transport</keyword>
<keyword evidence="3" id="KW-0547">Nucleotide-binding</keyword>
<dbReference type="HOGENOM" id="CLU_000604_1_2_2"/>
<dbReference type="STRING" id="694430.Natoc_0747"/>
<evidence type="ECO:0000256" key="2">
    <source>
        <dbReference type="ARBA" id="ARBA00022448"/>
    </source>
</evidence>
<dbReference type="GeneID" id="14405775"/>
<dbReference type="PANTHER" id="PTHR43820">
    <property type="entry name" value="HIGH-AFFINITY BRANCHED-CHAIN AMINO ACID TRANSPORT ATP-BINDING PROTEIN LIVF"/>
    <property type="match status" value="1"/>
</dbReference>
<dbReference type="AlphaFoldDB" id="L0JWV9"/>
<dbReference type="OrthoDB" id="97750at2157"/>
<evidence type="ECO:0000256" key="4">
    <source>
        <dbReference type="ARBA" id="ARBA00022840"/>
    </source>
</evidence>